<dbReference type="InterPro" id="IPR036412">
    <property type="entry name" value="HAD-like_sf"/>
</dbReference>
<proteinExistence type="predicted"/>
<name>A0A1W1BFZ3_9ZZZZ</name>
<gene>
    <name evidence="1" type="ORF">MNB_SV-3-947</name>
</gene>
<dbReference type="NCBIfam" id="TIGR01549">
    <property type="entry name" value="HAD-SF-IA-v1"/>
    <property type="match status" value="1"/>
</dbReference>
<dbReference type="Pfam" id="PF13419">
    <property type="entry name" value="HAD_2"/>
    <property type="match status" value="1"/>
</dbReference>
<dbReference type="Gene3D" id="3.40.50.1000">
    <property type="entry name" value="HAD superfamily/HAD-like"/>
    <property type="match status" value="1"/>
</dbReference>
<dbReference type="SFLD" id="SFLDG01129">
    <property type="entry name" value="C1.5:_HAD__Beta-PGM__Phosphata"/>
    <property type="match status" value="1"/>
</dbReference>
<dbReference type="GO" id="GO:0006281">
    <property type="term" value="P:DNA repair"/>
    <property type="evidence" value="ECO:0007669"/>
    <property type="project" value="TreeGrafter"/>
</dbReference>
<dbReference type="Gene3D" id="1.10.150.240">
    <property type="entry name" value="Putative phosphatase, domain 2"/>
    <property type="match status" value="1"/>
</dbReference>
<dbReference type="InterPro" id="IPR023214">
    <property type="entry name" value="HAD_sf"/>
</dbReference>
<dbReference type="InterPro" id="IPR041492">
    <property type="entry name" value="HAD_2"/>
</dbReference>
<evidence type="ECO:0000313" key="1">
    <source>
        <dbReference type="EMBL" id="SFV52417.1"/>
    </source>
</evidence>
<sequence length="212" mass="23987">MNKKKLIIFDMDGTLVNSSVTIANAINYVRKNLGFEPMDTSYILRFVNDPSVNPAQKFYHAKRFDSDHERWFSEYYSKNHDKELVLYQGIGELLKVLKLEGRKLAVATNAYRSSTLESLGHLGVDVLFDSIACYDDVLQGKPSPDMLYKILDELGCKEEDAVFIGDGPRDEMAAKAANIDYIMVDWGFTQYTNAIQSVAVLQKILVHESSLD</sequence>
<dbReference type="InterPro" id="IPR006439">
    <property type="entry name" value="HAD-SF_hydro_IA"/>
</dbReference>
<dbReference type="InterPro" id="IPR050155">
    <property type="entry name" value="HAD-like_hydrolase_sf"/>
</dbReference>
<organism evidence="1">
    <name type="scientific">hydrothermal vent metagenome</name>
    <dbReference type="NCBI Taxonomy" id="652676"/>
    <lineage>
        <taxon>unclassified sequences</taxon>
        <taxon>metagenomes</taxon>
        <taxon>ecological metagenomes</taxon>
    </lineage>
</organism>
<protein>
    <submittedName>
        <fullName evidence="1">Predicted phosphatase</fullName>
    </submittedName>
</protein>
<accession>A0A1W1BFZ3</accession>
<dbReference type="SUPFAM" id="SSF56784">
    <property type="entry name" value="HAD-like"/>
    <property type="match status" value="1"/>
</dbReference>
<dbReference type="AlphaFoldDB" id="A0A1W1BFZ3"/>
<dbReference type="SFLD" id="SFLDS00003">
    <property type="entry name" value="Haloacid_Dehalogenase"/>
    <property type="match status" value="1"/>
</dbReference>
<dbReference type="InterPro" id="IPR023198">
    <property type="entry name" value="PGP-like_dom2"/>
</dbReference>
<dbReference type="EMBL" id="FPHI01000004">
    <property type="protein sequence ID" value="SFV52417.1"/>
    <property type="molecule type" value="Genomic_DNA"/>
</dbReference>
<reference evidence="1" key="1">
    <citation type="submission" date="2016-10" db="EMBL/GenBank/DDBJ databases">
        <authorList>
            <person name="de Groot N.N."/>
        </authorList>
    </citation>
    <scope>NUCLEOTIDE SEQUENCE</scope>
</reference>
<dbReference type="PANTHER" id="PTHR43434">
    <property type="entry name" value="PHOSPHOGLYCOLATE PHOSPHATASE"/>
    <property type="match status" value="1"/>
</dbReference>
<dbReference type="GO" id="GO:0008967">
    <property type="term" value="F:phosphoglycolate phosphatase activity"/>
    <property type="evidence" value="ECO:0007669"/>
    <property type="project" value="TreeGrafter"/>
</dbReference>
<dbReference type="NCBIfam" id="TIGR01509">
    <property type="entry name" value="HAD-SF-IA-v3"/>
    <property type="match status" value="1"/>
</dbReference>
<dbReference type="PROSITE" id="PS01228">
    <property type="entry name" value="COF_1"/>
    <property type="match status" value="1"/>
</dbReference>
<dbReference type="PANTHER" id="PTHR43434:SF1">
    <property type="entry name" value="PHOSPHOGLYCOLATE PHOSPHATASE"/>
    <property type="match status" value="1"/>
</dbReference>